<feature type="region of interest" description="Disordered" evidence="1">
    <location>
        <begin position="1"/>
        <end position="26"/>
    </location>
</feature>
<dbReference type="RefSeq" id="WP_369174472.1">
    <property type="nucleotide sequence ID" value="NZ_CP163439.1"/>
</dbReference>
<proteinExistence type="predicted"/>
<name>A0AB39QAT9_9ACTN</name>
<dbReference type="AlphaFoldDB" id="A0AB39QAT9"/>
<sequence length="53" mass="5628">MFENVAEGEPGPVGEVPFHSGDQPGVAERDTVAVPAGVLDRLEGLVFFPDTFQ</sequence>
<evidence type="ECO:0000313" key="2">
    <source>
        <dbReference type="EMBL" id="XDQ39759.1"/>
    </source>
</evidence>
<accession>A0AB39QAT9</accession>
<dbReference type="EMBL" id="CP163439">
    <property type="protein sequence ID" value="XDQ39759.1"/>
    <property type="molecule type" value="Genomic_DNA"/>
</dbReference>
<gene>
    <name evidence="2" type="ORF">AB5J49_43980</name>
</gene>
<reference evidence="2" key="1">
    <citation type="submission" date="2024-07" db="EMBL/GenBank/DDBJ databases">
        <authorList>
            <person name="Yu S.T."/>
        </authorList>
    </citation>
    <scope>NUCLEOTIDE SEQUENCE</scope>
    <source>
        <strain evidence="2">R28</strain>
    </source>
</reference>
<protein>
    <submittedName>
        <fullName evidence="2">Uncharacterized protein</fullName>
    </submittedName>
</protein>
<evidence type="ECO:0000256" key="1">
    <source>
        <dbReference type="SAM" id="MobiDB-lite"/>
    </source>
</evidence>
<organism evidence="2">
    <name type="scientific">Streptomyces sp. R28</name>
    <dbReference type="NCBI Taxonomy" id="3238628"/>
    <lineage>
        <taxon>Bacteria</taxon>
        <taxon>Bacillati</taxon>
        <taxon>Actinomycetota</taxon>
        <taxon>Actinomycetes</taxon>
        <taxon>Kitasatosporales</taxon>
        <taxon>Streptomycetaceae</taxon>
        <taxon>Streptomyces</taxon>
    </lineage>
</organism>